<dbReference type="AlphaFoldDB" id="A0AAN9XSG2"/>
<dbReference type="GO" id="GO:0004523">
    <property type="term" value="F:RNA-DNA hybrid ribonuclease activity"/>
    <property type="evidence" value="ECO:0007669"/>
    <property type="project" value="InterPro"/>
</dbReference>
<dbReference type="InterPro" id="IPR036397">
    <property type="entry name" value="RNaseH_sf"/>
</dbReference>
<organism evidence="2 3">
    <name type="scientific">Psophocarpus tetragonolobus</name>
    <name type="common">Winged bean</name>
    <name type="synonym">Dolichos tetragonolobus</name>
    <dbReference type="NCBI Taxonomy" id="3891"/>
    <lineage>
        <taxon>Eukaryota</taxon>
        <taxon>Viridiplantae</taxon>
        <taxon>Streptophyta</taxon>
        <taxon>Embryophyta</taxon>
        <taxon>Tracheophyta</taxon>
        <taxon>Spermatophyta</taxon>
        <taxon>Magnoliopsida</taxon>
        <taxon>eudicotyledons</taxon>
        <taxon>Gunneridae</taxon>
        <taxon>Pentapetalae</taxon>
        <taxon>rosids</taxon>
        <taxon>fabids</taxon>
        <taxon>Fabales</taxon>
        <taxon>Fabaceae</taxon>
        <taxon>Papilionoideae</taxon>
        <taxon>50 kb inversion clade</taxon>
        <taxon>NPAAA clade</taxon>
        <taxon>indigoferoid/millettioid clade</taxon>
        <taxon>Phaseoleae</taxon>
        <taxon>Psophocarpus</taxon>
    </lineage>
</organism>
<dbReference type="CDD" id="cd06222">
    <property type="entry name" value="RNase_H_like"/>
    <property type="match status" value="1"/>
</dbReference>
<dbReference type="InterPro" id="IPR053151">
    <property type="entry name" value="RNase_H-like"/>
</dbReference>
<dbReference type="PANTHER" id="PTHR47723">
    <property type="entry name" value="OS05G0353850 PROTEIN"/>
    <property type="match status" value="1"/>
</dbReference>
<dbReference type="Proteomes" id="UP001386955">
    <property type="component" value="Unassembled WGS sequence"/>
</dbReference>
<evidence type="ECO:0000313" key="2">
    <source>
        <dbReference type="EMBL" id="KAK7405879.1"/>
    </source>
</evidence>
<protein>
    <recommendedName>
        <fullName evidence="1">RNase H type-1 domain-containing protein</fullName>
    </recommendedName>
</protein>
<dbReference type="GO" id="GO:0003676">
    <property type="term" value="F:nucleic acid binding"/>
    <property type="evidence" value="ECO:0007669"/>
    <property type="project" value="InterPro"/>
</dbReference>
<gene>
    <name evidence="2" type="ORF">VNO78_07491</name>
</gene>
<dbReference type="SUPFAM" id="SSF53098">
    <property type="entry name" value="Ribonuclease H-like"/>
    <property type="match status" value="1"/>
</dbReference>
<evidence type="ECO:0000259" key="1">
    <source>
        <dbReference type="Pfam" id="PF13456"/>
    </source>
</evidence>
<dbReference type="InterPro" id="IPR044730">
    <property type="entry name" value="RNase_H-like_dom_plant"/>
</dbReference>
<dbReference type="PANTHER" id="PTHR47723:SF19">
    <property type="entry name" value="POLYNUCLEOTIDYL TRANSFERASE, RIBONUCLEASE H-LIKE SUPERFAMILY PROTEIN"/>
    <property type="match status" value="1"/>
</dbReference>
<evidence type="ECO:0000313" key="3">
    <source>
        <dbReference type="Proteomes" id="UP001386955"/>
    </source>
</evidence>
<proteinExistence type="predicted"/>
<name>A0AAN9XSG2_PSOTE</name>
<comment type="caution">
    <text evidence="2">The sequence shown here is derived from an EMBL/GenBank/DDBJ whole genome shotgun (WGS) entry which is preliminary data.</text>
</comment>
<dbReference type="InterPro" id="IPR002156">
    <property type="entry name" value="RNaseH_domain"/>
</dbReference>
<dbReference type="EMBL" id="JAYMYS010000002">
    <property type="protein sequence ID" value="KAK7405879.1"/>
    <property type="molecule type" value="Genomic_DNA"/>
</dbReference>
<sequence length="163" mass="18199">MISGLMNIRFTDQLDKKPLAGLLPYVDLHDIGIVQVLWTPLSEDGVVLHVDGSLQGDPKQDGFGGLVRDCTGNFLFGFYGRATHVDNLYAKVIGLLQGLQLCWQKGYHKVFCYSDSSWVVNMMQKEVQPFHLFANEVTIVRQLLADSSLSMGLEVLFEASTFI</sequence>
<feature type="domain" description="RNase H type-1" evidence="1">
    <location>
        <begin position="50"/>
        <end position="143"/>
    </location>
</feature>
<reference evidence="2 3" key="1">
    <citation type="submission" date="2024-01" db="EMBL/GenBank/DDBJ databases">
        <title>The genomes of 5 underutilized Papilionoideae crops provide insights into root nodulation and disease resistanc.</title>
        <authorList>
            <person name="Jiang F."/>
        </authorList>
    </citation>
    <scope>NUCLEOTIDE SEQUENCE [LARGE SCALE GENOMIC DNA]</scope>
    <source>
        <strain evidence="2">DUOXIRENSHENG_FW03</strain>
        <tissue evidence="2">Leaves</tissue>
    </source>
</reference>
<dbReference type="InterPro" id="IPR012337">
    <property type="entry name" value="RNaseH-like_sf"/>
</dbReference>
<keyword evidence="3" id="KW-1185">Reference proteome</keyword>
<dbReference type="Pfam" id="PF13456">
    <property type="entry name" value="RVT_3"/>
    <property type="match status" value="1"/>
</dbReference>
<accession>A0AAN9XSG2</accession>
<dbReference type="Gene3D" id="3.30.420.10">
    <property type="entry name" value="Ribonuclease H-like superfamily/Ribonuclease H"/>
    <property type="match status" value="1"/>
</dbReference>